<feature type="transmembrane region" description="Helical" evidence="1">
    <location>
        <begin position="78"/>
        <end position="103"/>
    </location>
</feature>
<feature type="transmembrane region" description="Helical" evidence="1">
    <location>
        <begin position="230"/>
        <end position="249"/>
    </location>
</feature>
<dbReference type="RefSeq" id="WP_134642773.1">
    <property type="nucleotide sequence ID" value="NZ_SOHM01000049.1"/>
</dbReference>
<feature type="transmembrane region" description="Helical" evidence="1">
    <location>
        <begin position="38"/>
        <end position="58"/>
    </location>
</feature>
<dbReference type="Proteomes" id="UP000298468">
    <property type="component" value="Unassembled WGS sequence"/>
</dbReference>
<feature type="transmembrane region" description="Helical" evidence="1">
    <location>
        <begin position="149"/>
        <end position="172"/>
    </location>
</feature>
<reference evidence="2 3" key="1">
    <citation type="submission" date="2019-03" db="EMBL/GenBank/DDBJ databases">
        <title>Genomics of glacier-inhabiting Cryobacterium strains.</title>
        <authorList>
            <person name="Liu Q."/>
            <person name="Xin Y.-H."/>
        </authorList>
    </citation>
    <scope>NUCLEOTIDE SEQUENCE [LARGE SCALE GENOMIC DNA]</scope>
    <source>
        <strain evidence="2 3">Sr59</strain>
    </source>
</reference>
<sequence>MRQSTRNYWPLRYTISLIERKRLIVNTRKAGQAGIRDVVAASTLWAPLVVVATTWAAWRDLLPTNLPRQWGSDGVSSTWPTWVAIALVALICLGSAVTATVALRPGAARSRRTTFLWAGFAAGLACGAWLLVAGSTFSAGANAEPEVGAWPLLLMLLMGYGLIPFLIAHRWVDDAPKPPAVVVTFVPAETGAWITTVTVPLFALTSLALLVTAAVLFFLAVRDGTAGEDLWGAAVLAVLSVPMLAFARLRISADWRGLKVVTGILGISLKTIPLIAIESVRTETLEPMHWGGWGYRFMPGRSAIILRAGPGIIVNLTNGKQFALSLKAPEIPAAVLSTMIASDA</sequence>
<keyword evidence="1" id="KW-1133">Transmembrane helix</keyword>
<gene>
    <name evidence="2" type="ORF">E3T61_20985</name>
</gene>
<dbReference type="EMBL" id="SOHM01000049">
    <property type="protein sequence ID" value="TFD83514.1"/>
    <property type="molecule type" value="Genomic_DNA"/>
</dbReference>
<dbReference type="OrthoDB" id="4303577at2"/>
<dbReference type="AlphaFoldDB" id="A0A4V3IW62"/>
<organism evidence="2 3">
    <name type="scientific">Cryobacterium lactosi</name>
    <dbReference type="NCBI Taxonomy" id="1259202"/>
    <lineage>
        <taxon>Bacteria</taxon>
        <taxon>Bacillati</taxon>
        <taxon>Actinomycetota</taxon>
        <taxon>Actinomycetes</taxon>
        <taxon>Micrococcales</taxon>
        <taxon>Microbacteriaceae</taxon>
        <taxon>Cryobacterium</taxon>
    </lineage>
</organism>
<keyword evidence="3" id="KW-1185">Reference proteome</keyword>
<feature type="transmembrane region" description="Helical" evidence="1">
    <location>
        <begin position="115"/>
        <end position="137"/>
    </location>
</feature>
<evidence type="ECO:0008006" key="4">
    <source>
        <dbReference type="Google" id="ProtNLM"/>
    </source>
</evidence>
<comment type="caution">
    <text evidence="2">The sequence shown here is derived from an EMBL/GenBank/DDBJ whole genome shotgun (WGS) entry which is preliminary data.</text>
</comment>
<evidence type="ECO:0000313" key="2">
    <source>
        <dbReference type="EMBL" id="TFD83514.1"/>
    </source>
</evidence>
<keyword evidence="1" id="KW-0812">Transmembrane</keyword>
<protein>
    <recommendedName>
        <fullName evidence="4">DUF1648 domain-containing protein</fullName>
    </recommendedName>
</protein>
<feature type="transmembrane region" description="Helical" evidence="1">
    <location>
        <begin position="193"/>
        <end position="218"/>
    </location>
</feature>
<keyword evidence="1" id="KW-0472">Membrane</keyword>
<evidence type="ECO:0000313" key="3">
    <source>
        <dbReference type="Proteomes" id="UP000298468"/>
    </source>
</evidence>
<name>A0A4V3IW62_9MICO</name>
<proteinExistence type="predicted"/>
<accession>A0A4V3IW62</accession>
<evidence type="ECO:0000256" key="1">
    <source>
        <dbReference type="SAM" id="Phobius"/>
    </source>
</evidence>